<dbReference type="Pfam" id="PF13292">
    <property type="entry name" value="DXP_synthase_N"/>
    <property type="match status" value="1"/>
</dbReference>
<comment type="cofactor">
    <cofactor evidence="10">
        <name>thiamine diphosphate</name>
        <dbReference type="ChEBI" id="CHEBI:58937"/>
    </cofactor>
    <text evidence="10">Binds 1 thiamine pyrophosphate per subunit.</text>
</comment>
<dbReference type="UniPathway" id="UPA00064">
    <property type="reaction ID" value="UER00091"/>
</dbReference>
<evidence type="ECO:0000256" key="5">
    <source>
        <dbReference type="ARBA" id="ARBA00022723"/>
    </source>
</evidence>
<dbReference type="Pfam" id="PF02779">
    <property type="entry name" value="Transket_pyr"/>
    <property type="match status" value="1"/>
</dbReference>
<dbReference type="GO" id="GO:0008661">
    <property type="term" value="F:1-deoxy-D-xylulose-5-phosphate synthase activity"/>
    <property type="evidence" value="ECO:0007669"/>
    <property type="project" value="UniProtKB-UniRule"/>
</dbReference>
<evidence type="ECO:0000256" key="6">
    <source>
        <dbReference type="ARBA" id="ARBA00022842"/>
    </source>
</evidence>
<evidence type="ECO:0000256" key="4">
    <source>
        <dbReference type="ARBA" id="ARBA00022679"/>
    </source>
</evidence>
<feature type="binding site" evidence="10">
    <location>
        <position position="365"/>
    </location>
    <ligand>
        <name>thiamine diphosphate</name>
        <dbReference type="ChEBI" id="CHEBI:58937"/>
    </ligand>
</feature>
<feature type="domain" description="Transketolase-like pyrimidine-binding" evidence="11">
    <location>
        <begin position="314"/>
        <end position="478"/>
    </location>
</feature>
<keyword evidence="13" id="KW-1185">Reference proteome</keyword>
<dbReference type="GO" id="GO:0009228">
    <property type="term" value="P:thiamine biosynthetic process"/>
    <property type="evidence" value="ECO:0007669"/>
    <property type="project" value="UniProtKB-UniRule"/>
</dbReference>
<evidence type="ECO:0000256" key="2">
    <source>
        <dbReference type="ARBA" id="ARBA00011081"/>
    </source>
</evidence>
<evidence type="ECO:0000259" key="11">
    <source>
        <dbReference type="SMART" id="SM00861"/>
    </source>
</evidence>
<feature type="binding site" evidence="10">
    <location>
        <begin position="115"/>
        <end position="117"/>
    </location>
    <ligand>
        <name>thiamine diphosphate</name>
        <dbReference type="ChEBI" id="CHEBI:58937"/>
    </ligand>
</feature>
<protein>
    <recommendedName>
        <fullName evidence="10">1-deoxy-D-xylulose-5-phosphate synthase</fullName>
        <ecNumber evidence="10">2.2.1.7</ecNumber>
    </recommendedName>
    <alternativeName>
        <fullName evidence="10">1-deoxyxylulose-5-phosphate synthase</fullName>
        <shortName evidence="10">DXP synthase</shortName>
        <shortName evidence="10">DXPS</shortName>
    </alternativeName>
</protein>
<dbReference type="InterPro" id="IPR033248">
    <property type="entry name" value="Transketolase_C"/>
</dbReference>
<evidence type="ECO:0000313" key="13">
    <source>
        <dbReference type="Proteomes" id="UP000027946"/>
    </source>
</evidence>
<keyword evidence="9 10" id="KW-0414">Isoprene biosynthesis</keyword>
<accession>A0A069RAQ1</accession>
<evidence type="ECO:0000256" key="1">
    <source>
        <dbReference type="ARBA" id="ARBA00004980"/>
    </source>
</evidence>
<dbReference type="EC" id="2.2.1.7" evidence="10"/>
<dbReference type="SUPFAM" id="SSF52922">
    <property type="entry name" value="TK C-terminal domain-like"/>
    <property type="match status" value="1"/>
</dbReference>
<feature type="binding site" evidence="10">
    <location>
        <position position="74"/>
    </location>
    <ligand>
        <name>thiamine diphosphate</name>
        <dbReference type="ChEBI" id="CHEBI:58937"/>
    </ligand>
</feature>
<dbReference type="GO" id="GO:0016114">
    <property type="term" value="P:terpenoid biosynthetic process"/>
    <property type="evidence" value="ECO:0007669"/>
    <property type="project" value="UniProtKB-UniRule"/>
</dbReference>
<dbReference type="NCBIfam" id="TIGR00204">
    <property type="entry name" value="dxs"/>
    <property type="match status" value="1"/>
</dbReference>
<feature type="binding site" evidence="10">
    <location>
        <position position="175"/>
    </location>
    <ligand>
        <name>thiamine diphosphate</name>
        <dbReference type="ChEBI" id="CHEBI:58937"/>
    </ligand>
</feature>
<dbReference type="HAMAP" id="MF_00315">
    <property type="entry name" value="DXP_synth"/>
    <property type="match status" value="1"/>
</dbReference>
<keyword evidence="5 10" id="KW-0479">Metal-binding</keyword>
<dbReference type="InterPro" id="IPR049557">
    <property type="entry name" value="Transketolase_CS"/>
</dbReference>
<keyword evidence="6 10" id="KW-0460">Magnesium</keyword>
<dbReference type="FunFam" id="3.40.50.970:FF:000005">
    <property type="entry name" value="1-deoxy-D-xylulose-5-phosphate synthase"/>
    <property type="match status" value="1"/>
</dbReference>
<feature type="binding site" evidence="10">
    <location>
        <begin position="147"/>
        <end position="148"/>
    </location>
    <ligand>
        <name>thiamine diphosphate</name>
        <dbReference type="ChEBI" id="CHEBI:58937"/>
    </ligand>
</feature>
<evidence type="ECO:0000256" key="3">
    <source>
        <dbReference type="ARBA" id="ARBA00011738"/>
    </source>
</evidence>
<dbReference type="SMART" id="SM00861">
    <property type="entry name" value="Transket_pyr"/>
    <property type="match status" value="1"/>
</dbReference>
<comment type="function">
    <text evidence="10">Catalyzes the acyloin condensation reaction between C atoms 2 and 3 of pyruvate and glyceraldehyde 3-phosphate to yield 1-deoxy-D-xylulose-5-phosphate (DXP).</text>
</comment>
<organism evidence="12 13">
    <name type="scientific">Peptoclostridium litorale DSM 5388</name>
    <dbReference type="NCBI Taxonomy" id="1121324"/>
    <lineage>
        <taxon>Bacteria</taxon>
        <taxon>Bacillati</taxon>
        <taxon>Bacillota</taxon>
        <taxon>Clostridia</taxon>
        <taxon>Peptostreptococcales</taxon>
        <taxon>Peptoclostridiaceae</taxon>
        <taxon>Peptoclostridium</taxon>
    </lineage>
</organism>
<dbReference type="InterPro" id="IPR005475">
    <property type="entry name" value="Transketolase-like_Pyr-bd"/>
</dbReference>
<evidence type="ECO:0000256" key="9">
    <source>
        <dbReference type="ARBA" id="ARBA00023229"/>
    </source>
</evidence>
<keyword evidence="4 10" id="KW-0808">Transferase</keyword>
<feature type="binding site" evidence="10">
    <location>
        <position position="175"/>
    </location>
    <ligand>
        <name>Mg(2+)</name>
        <dbReference type="ChEBI" id="CHEBI:18420"/>
    </ligand>
</feature>
<comment type="subunit">
    <text evidence="3 10">Homodimer.</text>
</comment>
<dbReference type="InterPro" id="IPR009014">
    <property type="entry name" value="Transketo_C/PFOR_II"/>
</dbReference>
<gene>
    <name evidence="10 12" type="primary">dxs</name>
    <name evidence="12" type="ORF">CLIT_23c03870</name>
</gene>
<proteinExistence type="inferred from homology"/>
<dbReference type="GO" id="GO:0030976">
    <property type="term" value="F:thiamine pyrophosphate binding"/>
    <property type="evidence" value="ECO:0007669"/>
    <property type="project" value="UniProtKB-UniRule"/>
</dbReference>
<dbReference type="Proteomes" id="UP000027946">
    <property type="component" value="Unassembled WGS sequence"/>
</dbReference>
<dbReference type="Gene3D" id="3.40.50.920">
    <property type="match status" value="1"/>
</dbReference>
<comment type="catalytic activity">
    <reaction evidence="10">
        <text>D-glyceraldehyde 3-phosphate + pyruvate + H(+) = 1-deoxy-D-xylulose 5-phosphate + CO2</text>
        <dbReference type="Rhea" id="RHEA:12605"/>
        <dbReference type="ChEBI" id="CHEBI:15361"/>
        <dbReference type="ChEBI" id="CHEBI:15378"/>
        <dbReference type="ChEBI" id="CHEBI:16526"/>
        <dbReference type="ChEBI" id="CHEBI:57792"/>
        <dbReference type="ChEBI" id="CHEBI:59776"/>
        <dbReference type="EC" id="2.2.1.7"/>
    </reaction>
</comment>
<dbReference type="InterPro" id="IPR029061">
    <property type="entry name" value="THDP-binding"/>
</dbReference>
<comment type="similarity">
    <text evidence="2 10">Belongs to the transketolase family. DXPS subfamily.</text>
</comment>
<dbReference type="CDD" id="cd02007">
    <property type="entry name" value="TPP_DXS"/>
    <property type="match status" value="1"/>
</dbReference>
<dbReference type="GO" id="GO:0005829">
    <property type="term" value="C:cytosol"/>
    <property type="evidence" value="ECO:0007669"/>
    <property type="project" value="TreeGrafter"/>
</dbReference>
<sequence>MYKHLDNIEAPSDLKKMNMQELKELSSEIRDFLIDKVSKTGGHLASNLGIVEVTLALHCVFDSPRDKFIWDVGHQAYVHKMVTGRKDKFDGLRQYGGLSGFPKRCESKHDVFEVGHSSTSISAGLGMAAARDILNENYNIVSIIGDGALTGGMALEALNHLGHSRTKMIIILNDNGMSISPNVGSISNYLHKMRTNKMYKTFKGEVEGIISSIPKIGNRVCKTAHKVKESVKYFMIPGAFFEELGIKYFGPVDGHDIENLINTLNDVKHVEGPVIIHALTKKGKGYEKAEQYPDKYHGVGSFDVRKGLVSGNKTTYSSVAGDKLVQMAKNDKRIVAVTAAMPDGTGLAKFKREFPDRFFDVGIAEGHAVTFCAGLAANGIRPFFPVYSTFLQRGFDQIIHDVAMQKLPVTLLLDRAGLVGNDGETHHGVFDLSYLGLIPDITVMAPMDGEELEQMLEYSLDINGPVAIRYPRGAAYSSDFSKTDVNSGKWDVLKKGREVAVLAIGKGVELSAGAVEILSNAGISAGLINARFLSPVDEDAVREVLAGYDYVFTVEDNVYAGGFGSSVKLFEDADSYRGRVYNIALPDHFIEHGDTSILLEKYGLSSEKIASRILNVVSKAKKGVV</sequence>
<comment type="cofactor">
    <cofactor evidence="10">
        <name>Mg(2+)</name>
        <dbReference type="ChEBI" id="CHEBI:18420"/>
    </cofactor>
    <text evidence="10">Binds 1 Mg(2+) ion per subunit.</text>
</comment>
<dbReference type="RefSeq" id="WP_038268011.1">
    <property type="nucleotide sequence ID" value="NZ_FSRH01000003.1"/>
</dbReference>
<keyword evidence="7 10" id="KW-0784">Thiamine biosynthesis</keyword>
<name>A0A069RAQ1_PEPLI</name>
<dbReference type="NCBIfam" id="NF003933">
    <property type="entry name" value="PRK05444.2-2"/>
    <property type="match status" value="1"/>
</dbReference>
<feature type="binding site" evidence="10">
    <location>
        <position position="286"/>
    </location>
    <ligand>
        <name>thiamine diphosphate</name>
        <dbReference type="ChEBI" id="CHEBI:58937"/>
    </ligand>
</feature>
<dbReference type="PANTHER" id="PTHR43322">
    <property type="entry name" value="1-D-DEOXYXYLULOSE 5-PHOSPHATE SYNTHASE-RELATED"/>
    <property type="match status" value="1"/>
</dbReference>
<dbReference type="STRING" id="1121324.CLIT_23c03870"/>
<dbReference type="eggNOG" id="COG1154">
    <property type="taxonomic scope" value="Bacteria"/>
</dbReference>
<comment type="caution">
    <text evidence="12">The sequence shown here is derived from an EMBL/GenBank/DDBJ whole genome shotgun (WGS) entry which is preliminary data.</text>
</comment>
<dbReference type="GO" id="GO:0019288">
    <property type="term" value="P:isopentenyl diphosphate biosynthetic process, methylerythritol 4-phosphate pathway"/>
    <property type="evidence" value="ECO:0007669"/>
    <property type="project" value="TreeGrafter"/>
</dbReference>
<feature type="binding site" evidence="10">
    <location>
        <position position="146"/>
    </location>
    <ligand>
        <name>Mg(2+)</name>
        <dbReference type="ChEBI" id="CHEBI:18420"/>
    </ligand>
</feature>
<dbReference type="InterPro" id="IPR020826">
    <property type="entry name" value="Transketolase_BS"/>
</dbReference>
<reference evidence="12 13" key="1">
    <citation type="submission" date="2014-03" db="EMBL/GenBank/DDBJ databases">
        <title>Genome sequence of Clostridium litorale W6, DSM 5388.</title>
        <authorList>
            <person name="Poehlein A."/>
            <person name="Jagirdar A."/>
            <person name="Khonsari B."/>
            <person name="Chibani C.M."/>
            <person name="Gutierrez Gutierrez D.A."/>
            <person name="Davydova E."/>
            <person name="Alghaithi H.S."/>
            <person name="Nair K.P."/>
            <person name="Dhamotharan K."/>
            <person name="Chandran L."/>
            <person name="G W."/>
            <person name="Daniel R."/>
        </authorList>
    </citation>
    <scope>NUCLEOTIDE SEQUENCE [LARGE SCALE GENOMIC DNA]</scope>
    <source>
        <strain evidence="12 13">W6</strain>
    </source>
</reference>
<dbReference type="PANTHER" id="PTHR43322:SF5">
    <property type="entry name" value="1-DEOXY-D-XYLULOSE-5-PHOSPHATE SYNTHASE, CHLOROPLASTIC"/>
    <property type="match status" value="1"/>
</dbReference>
<comment type="pathway">
    <text evidence="1 10">Metabolic intermediate biosynthesis; 1-deoxy-D-xylulose 5-phosphate biosynthesis; 1-deoxy-D-xylulose 5-phosphate from D-glyceraldehyde 3-phosphate and pyruvate: step 1/1.</text>
</comment>
<dbReference type="GO" id="GO:0000287">
    <property type="term" value="F:magnesium ion binding"/>
    <property type="evidence" value="ECO:0007669"/>
    <property type="project" value="UniProtKB-UniRule"/>
</dbReference>
<evidence type="ECO:0000256" key="7">
    <source>
        <dbReference type="ARBA" id="ARBA00022977"/>
    </source>
</evidence>
<dbReference type="OrthoDB" id="9803371at2"/>
<dbReference type="Pfam" id="PF02780">
    <property type="entry name" value="Transketolase_C"/>
    <property type="match status" value="1"/>
</dbReference>
<evidence type="ECO:0000256" key="8">
    <source>
        <dbReference type="ARBA" id="ARBA00023052"/>
    </source>
</evidence>
<keyword evidence="8 10" id="KW-0786">Thiamine pyrophosphate</keyword>
<dbReference type="EMBL" id="JJMM01000026">
    <property type="protein sequence ID" value="KDR94114.1"/>
    <property type="molecule type" value="Genomic_DNA"/>
</dbReference>
<evidence type="ECO:0000256" key="10">
    <source>
        <dbReference type="HAMAP-Rule" id="MF_00315"/>
    </source>
</evidence>
<dbReference type="PROSITE" id="PS00801">
    <property type="entry name" value="TRANSKETOLASE_1"/>
    <property type="match status" value="1"/>
</dbReference>
<dbReference type="PROSITE" id="PS00802">
    <property type="entry name" value="TRANSKETOLASE_2"/>
    <property type="match status" value="1"/>
</dbReference>
<dbReference type="AlphaFoldDB" id="A0A069RAQ1"/>
<dbReference type="Gene3D" id="3.40.50.970">
    <property type="match status" value="2"/>
</dbReference>
<dbReference type="CDD" id="cd07033">
    <property type="entry name" value="TPP_PYR_DXS_TK_like"/>
    <property type="match status" value="1"/>
</dbReference>
<dbReference type="SUPFAM" id="SSF52518">
    <property type="entry name" value="Thiamin diphosphate-binding fold (THDP-binding)"/>
    <property type="match status" value="2"/>
</dbReference>
<evidence type="ECO:0000313" key="12">
    <source>
        <dbReference type="EMBL" id="KDR94114.1"/>
    </source>
</evidence>
<dbReference type="InterPro" id="IPR005477">
    <property type="entry name" value="Dxylulose-5-P_synthase"/>
</dbReference>